<feature type="transmembrane region" description="Helical" evidence="1">
    <location>
        <begin position="204"/>
        <end position="227"/>
    </location>
</feature>
<dbReference type="PANTHER" id="PTHR23028">
    <property type="entry name" value="ACETYLTRANSFERASE"/>
    <property type="match status" value="1"/>
</dbReference>
<feature type="transmembrane region" description="Helical" evidence="1">
    <location>
        <begin position="411"/>
        <end position="434"/>
    </location>
</feature>
<dbReference type="InterPro" id="IPR002656">
    <property type="entry name" value="Acyl_transf_3_dom"/>
</dbReference>
<name>A0A6A6HG12_VIRVR</name>
<keyword evidence="4" id="KW-1185">Reference proteome</keyword>
<dbReference type="OrthoDB" id="5405781at2759"/>
<sequence length="463" mass="52254">MDPRHPQEHQGPTSQTPAKLQNRSTAFLDGLRGLAALFVFIQHYVGSFDANVHEHGFGEQGQYYYLASLPFLRIVFSGGSAAVAIFFILSGYVLGKSSLCLLRDGEQPACVMSLISAVIRRPLRLYIPTLGVTLTYAILMHAPFGIVPDIPWAPPKASIFAELTHWLIESINFFNPFQTHGSNRAWYSYNLVVWTIPIELKGSMLVYSLVAICAFSGSSQLLSLALLMTSFTVLLHLGKWTMACFVAGLALSILDVHSMDMTYLSRHCSQRAQSSLKHFLFVAGFYLLCQPSHDGHPEYSLDTLGWHYLTLWTPKAYNLTQYYRYWHSWGALLLVYSILRIQWLQKFLNSRPLRYLGKVSFMLYLVHLAVLGIFGDRIGRLFGQVPFGAKDSWWDNRLYIPDIGPAGMSSRFLVCMLIMLPICLAIADCGTKLLDTPSVRMGKWVVQRLGLDKRIVLAIRVNR</sequence>
<keyword evidence="1" id="KW-0472">Membrane</keyword>
<evidence type="ECO:0000313" key="3">
    <source>
        <dbReference type="EMBL" id="KAF2237045.1"/>
    </source>
</evidence>
<proteinExistence type="predicted"/>
<keyword evidence="1" id="KW-0812">Transmembrane</keyword>
<dbReference type="GO" id="GO:0016747">
    <property type="term" value="F:acyltransferase activity, transferring groups other than amino-acyl groups"/>
    <property type="evidence" value="ECO:0007669"/>
    <property type="project" value="InterPro"/>
</dbReference>
<feature type="transmembrane region" description="Helical" evidence="1">
    <location>
        <begin position="65"/>
        <end position="94"/>
    </location>
</feature>
<evidence type="ECO:0000256" key="1">
    <source>
        <dbReference type="SAM" id="Phobius"/>
    </source>
</evidence>
<protein>
    <recommendedName>
        <fullName evidence="2">Acyltransferase 3 domain-containing protein</fullName>
    </recommendedName>
</protein>
<dbReference type="EMBL" id="ML991782">
    <property type="protein sequence ID" value="KAF2237045.1"/>
    <property type="molecule type" value="Genomic_DNA"/>
</dbReference>
<organism evidence="3 4">
    <name type="scientific">Viridothelium virens</name>
    <name type="common">Speckled blister lichen</name>
    <name type="synonym">Trypethelium virens</name>
    <dbReference type="NCBI Taxonomy" id="1048519"/>
    <lineage>
        <taxon>Eukaryota</taxon>
        <taxon>Fungi</taxon>
        <taxon>Dikarya</taxon>
        <taxon>Ascomycota</taxon>
        <taxon>Pezizomycotina</taxon>
        <taxon>Dothideomycetes</taxon>
        <taxon>Dothideomycetes incertae sedis</taxon>
        <taxon>Trypetheliales</taxon>
        <taxon>Trypetheliaceae</taxon>
        <taxon>Viridothelium</taxon>
    </lineage>
</organism>
<accession>A0A6A6HG12</accession>
<feature type="transmembrane region" description="Helical" evidence="1">
    <location>
        <begin position="125"/>
        <end position="146"/>
    </location>
</feature>
<gene>
    <name evidence="3" type="ORF">EV356DRAFT_522004</name>
</gene>
<keyword evidence="1" id="KW-1133">Transmembrane helix</keyword>
<feature type="transmembrane region" description="Helical" evidence="1">
    <location>
        <begin position="325"/>
        <end position="343"/>
    </location>
</feature>
<evidence type="ECO:0000259" key="2">
    <source>
        <dbReference type="Pfam" id="PF01757"/>
    </source>
</evidence>
<dbReference type="Pfam" id="PF01757">
    <property type="entry name" value="Acyl_transf_3"/>
    <property type="match status" value="1"/>
</dbReference>
<dbReference type="PANTHER" id="PTHR23028:SF134">
    <property type="entry name" value="PUTATIVE (AFU_ORTHOLOGUE AFUA_4G08520)-RELATED"/>
    <property type="match status" value="1"/>
</dbReference>
<dbReference type="AlphaFoldDB" id="A0A6A6HG12"/>
<dbReference type="Proteomes" id="UP000800092">
    <property type="component" value="Unassembled WGS sequence"/>
</dbReference>
<reference evidence="3" key="1">
    <citation type="journal article" date="2020" name="Stud. Mycol.">
        <title>101 Dothideomycetes genomes: a test case for predicting lifestyles and emergence of pathogens.</title>
        <authorList>
            <person name="Haridas S."/>
            <person name="Albert R."/>
            <person name="Binder M."/>
            <person name="Bloem J."/>
            <person name="Labutti K."/>
            <person name="Salamov A."/>
            <person name="Andreopoulos B."/>
            <person name="Baker S."/>
            <person name="Barry K."/>
            <person name="Bills G."/>
            <person name="Bluhm B."/>
            <person name="Cannon C."/>
            <person name="Castanera R."/>
            <person name="Culley D."/>
            <person name="Daum C."/>
            <person name="Ezra D."/>
            <person name="Gonzalez J."/>
            <person name="Henrissat B."/>
            <person name="Kuo A."/>
            <person name="Liang C."/>
            <person name="Lipzen A."/>
            <person name="Lutzoni F."/>
            <person name="Magnuson J."/>
            <person name="Mondo S."/>
            <person name="Nolan M."/>
            <person name="Ohm R."/>
            <person name="Pangilinan J."/>
            <person name="Park H.-J."/>
            <person name="Ramirez L."/>
            <person name="Alfaro M."/>
            <person name="Sun H."/>
            <person name="Tritt A."/>
            <person name="Yoshinaga Y."/>
            <person name="Zwiers L.-H."/>
            <person name="Turgeon B."/>
            <person name="Goodwin S."/>
            <person name="Spatafora J."/>
            <person name="Crous P."/>
            <person name="Grigoriev I."/>
        </authorList>
    </citation>
    <scope>NUCLEOTIDE SEQUENCE</scope>
    <source>
        <strain evidence="3">Tuck. ex Michener</strain>
    </source>
</reference>
<feature type="domain" description="Acyltransferase 3" evidence="2">
    <location>
        <begin position="26"/>
        <end position="427"/>
    </location>
</feature>
<dbReference type="InterPro" id="IPR050879">
    <property type="entry name" value="Acyltransferase_3"/>
</dbReference>
<feature type="transmembrane region" description="Helical" evidence="1">
    <location>
        <begin position="355"/>
        <end position="374"/>
    </location>
</feature>
<evidence type="ECO:0000313" key="4">
    <source>
        <dbReference type="Proteomes" id="UP000800092"/>
    </source>
</evidence>
<feature type="transmembrane region" description="Helical" evidence="1">
    <location>
        <begin position="234"/>
        <end position="254"/>
    </location>
</feature>